<evidence type="ECO:0000313" key="9">
    <source>
        <dbReference type="Proteomes" id="UP001431783"/>
    </source>
</evidence>
<dbReference type="Gene3D" id="3.40.50.300">
    <property type="entry name" value="P-loop containing nucleotide triphosphate hydrolases"/>
    <property type="match status" value="4"/>
</dbReference>
<dbReference type="FunFam" id="1.10.10.10:FF:000024">
    <property type="entry name" value="U5 small nuclear ribonucleoprotein helicase"/>
    <property type="match status" value="1"/>
</dbReference>
<feature type="domain" description="Helicase ATP-binding" evidence="6">
    <location>
        <begin position="1257"/>
        <end position="1431"/>
    </location>
</feature>
<dbReference type="FunFam" id="1.10.3380.10:FF:000002">
    <property type="entry name" value="Activating signal cointegrator 1 complex subunit 3"/>
    <property type="match status" value="1"/>
</dbReference>
<dbReference type="InterPro" id="IPR035892">
    <property type="entry name" value="C2_domain_sf"/>
</dbReference>
<evidence type="ECO:0000256" key="3">
    <source>
        <dbReference type="ARBA" id="ARBA00022806"/>
    </source>
</evidence>
<dbReference type="FunFam" id="3.40.50.300:FF:000198">
    <property type="entry name" value="Activating signal cointegrator 1 complex subunit"/>
    <property type="match status" value="1"/>
</dbReference>
<evidence type="ECO:0000313" key="8">
    <source>
        <dbReference type="EMBL" id="KAK9889219.1"/>
    </source>
</evidence>
<proteinExistence type="predicted"/>
<keyword evidence="9" id="KW-1185">Reference proteome</keyword>
<dbReference type="FunFam" id="3.40.50.300:FF:000231">
    <property type="entry name" value="Activating signal cointegrator 1 complex subunit 3"/>
    <property type="match status" value="1"/>
</dbReference>
<dbReference type="InterPro" id="IPR011545">
    <property type="entry name" value="DEAD/DEAH_box_helicase_dom"/>
</dbReference>
<dbReference type="InterPro" id="IPR004179">
    <property type="entry name" value="Sec63-dom"/>
</dbReference>
<dbReference type="PIRSF" id="PIRSF039073">
    <property type="entry name" value="BRR2"/>
    <property type="match status" value="1"/>
</dbReference>
<dbReference type="InterPro" id="IPR003593">
    <property type="entry name" value="AAA+_ATPase"/>
</dbReference>
<dbReference type="InterPro" id="IPR001650">
    <property type="entry name" value="Helicase_C-like"/>
</dbReference>
<dbReference type="Gene3D" id="1.10.3380.10">
    <property type="entry name" value="Sec63 N-terminal domain-like domain"/>
    <property type="match status" value="2"/>
</dbReference>
<feature type="coiled-coil region" evidence="5">
    <location>
        <begin position="954"/>
        <end position="981"/>
    </location>
</feature>
<dbReference type="SUPFAM" id="SSF81296">
    <property type="entry name" value="E set domains"/>
    <property type="match status" value="1"/>
</dbReference>
<dbReference type="SUPFAM" id="SSF46785">
    <property type="entry name" value="Winged helix' DNA-binding domain"/>
    <property type="match status" value="2"/>
</dbReference>
<keyword evidence="5" id="KW-0175">Coiled coil</keyword>
<dbReference type="Gene3D" id="1.10.10.10">
    <property type="entry name" value="Winged helix-like DNA-binding domain superfamily/Winged helix DNA-binding domain"/>
    <property type="match status" value="2"/>
</dbReference>
<feature type="domain" description="Helicase ATP-binding" evidence="6">
    <location>
        <begin position="421"/>
        <end position="604"/>
    </location>
</feature>
<accession>A0AAW1V1T5</accession>
<dbReference type="InterPro" id="IPR050474">
    <property type="entry name" value="Hel308_SKI2-like"/>
</dbReference>
<evidence type="ECO:0000256" key="1">
    <source>
        <dbReference type="ARBA" id="ARBA00022741"/>
    </source>
</evidence>
<dbReference type="SMART" id="SM00487">
    <property type="entry name" value="DEXDc"/>
    <property type="match status" value="2"/>
</dbReference>
<dbReference type="PANTHER" id="PTHR47961:SF13">
    <property type="entry name" value="ACTIVATING SIGNAL COINTEGRATOR 1 COMPLEX SUBUNIT 3"/>
    <property type="match status" value="1"/>
</dbReference>
<dbReference type="PANTHER" id="PTHR47961">
    <property type="entry name" value="DNA POLYMERASE THETA, PUTATIVE (AFU_ORTHOLOGUE AFUA_1G05260)-RELATED"/>
    <property type="match status" value="1"/>
</dbReference>
<dbReference type="InterPro" id="IPR014756">
    <property type="entry name" value="Ig_E-set"/>
</dbReference>
<dbReference type="Pfam" id="PF00270">
    <property type="entry name" value="DEAD"/>
    <property type="match status" value="2"/>
</dbReference>
<dbReference type="Proteomes" id="UP001431783">
    <property type="component" value="Unassembled WGS sequence"/>
</dbReference>
<dbReference type="InterPro" id="IPR036388">
    <property type="entry name" value="WH-like_DNA-bd_sf"/>
</dbReference>
<dbReference type="Pfam" id="PF23445">
    <property type="entry name" value="WHD_SNRNP200"/>
    <property type="match status" value="2"/>
</dbReference>
<dbReference type="SMART" id="SM00490">
    <property type="entry name" value="HELICc"/>
    <property type="match status" value="2"/>
</dbReference>
<dbReference type="InterPro" id="IPR014001">
    <property type="entry name" value="Helicase_ATP-bd"/>
</dbReference>
<sequence length="2078" mass="238698">MTNYSSGFFGDLCGSNVERSIKSTPFYRCKLSAVEYYFQSVSEEGDNCLILLEYIKYYIRMYILKQVDTYEEETVSRIVIALLADKHNSNGLLNYALNKFPSAVRPTFEEHIEYVAGSLPFDLLIADNQQGHEEVLNLEKVSLPEEPLFFHPINFELKTMKIPAIDNLFKYVEDKQNVIKKKEIEKYPLFEKYEIYRCKIPAFSKFDEFANHIQQELFSNKTKDELFNDFLDTFGCEVFDFITEIIEHRYLNIDFSTPFDDETVKMYLSKKNQMKNIPAMASQVIVQSEEEKNLAKKLRKLEKKDRGKFYDEVESLSEDLRSEQMRPLFRQIPEILETYPHVYDTKLTKAATIHKGSSVKLPENAIQKKTNLYTEISIPAEDLKGYKDDFKLVNVKDLDLTGQLVFKDIEKFNRIQSEVFPVAYKTNENLLICAPTGAGKTNIALLAMVHQIKAHMIDNTVQHSNFKIIYVSPMKALATEMVANFSKKLNSIGVVVRELTGEMQLTKKQIAETHVIVSTPEKLDVITRKGAVDTEIASQMKLLIIDEVHLLNGTRGPVIETIVARVLRHVVSTQSMIRIVALSATLPGYLDVAAFLRVNPRKGLFFFDNRFRSVPLSHTYIGVTSTPDNLETMNKVCYQQMRRFVKNGHQVMVFVTARNQTLSAINSFISQARELNELDMFAPQKSFVHLKYTFKNSYLQDLVSKGFGTHHAGICRGDRLEIESLFRKGCLKVIVCTATLAWGVNLPAHAVLIRGTNLYDPQQSKFVDMDVLDVLQIFGRAGRPQYDTSGHATIITSLPKMSFYMNMLMSQSPIESRFLDKLPDNLNGEIVLGTISNLKEALEWLQSTYLFCRLKKNPLNYGLSHAELSEGLEYDFLQRQLMSAAKTLEKAEMMRCDDKTGELRPTSYGRIASYLYITHETITLFLEKINRNMLEDDILQLISSAVEFQQIQVRNDELEELERLRREYVQIEINLDVTNVEMKVMILIQTCISRGFIRQSSLVSDSEYIMQNVVRLALALNQLAMERNFACLFSKTLIIAQMLEQRTWHFSHPLCQFKDINLKTNFDIPIDDIRIMPEKEVIEFTRNRTMGYRVSHFAKAFPKVSFEMVVKPITEGVIRIKLLISADFKWDNSIHGSVQQFIALVEDPMHDNIYHFERFILTERICFSGDPIELNFTVPLIKPHAEEYFVKVINLHYLHTEVEQAINFSSITLLPSYGVQTKFLNVHPLPKTALRNKTFENIYPFEYFNAVQSQVFHCCYNTESNILLGAPTGSGKTIVSELCILRLFSNNPERKVVYIAPMKALVRERVKDWSIKFKKINKNVVEITGDVTPKSDLITSANIIITTPEKWDGMSRNWHQKDFVKNVGLVIIDEIHLLAEERGPVLEVIVSRMNFINSFNKGAIRIVGLSTAMANAGDLANWLGVTEGLFNFSSAVRPVPLEIHITGFAGKNYCPRMATMNRPAYQAICQYAPDSPTLIFVSSRKQTRITAHELIKLVMVDINEKQWRRCSEEEMELYRIKIHDNDLSYMLQFGVAIHHAGLQEKDRDIVEELFVSQKIQILIATATLAWGVNFPAHLVIVKGTEYFDGATKRYVDMPVTDVLQMLGRAGRPQYDKNGVACVFVEESKKSFYRKFLFEPFPVESCLLKVLPDHVNAEISNGTINGKDQLVDFICSTFFFRRLLINPSYYQQETTDVKTFLNDVSEYASLILSDAGCINITHTSPTEVNYESTFLGHLAAKYYLSYKTVIYLDKEVVQKSSIVDLIFAMCQAEEYALFPVRHNEDKINKQLIRDLNLQIGMSPDSPHLKVYLLIYCYINGIELPNQEYVIDLKTVFDQIVRIIQAMISLTAYKGWTDCSVKLAYISQMIMQGFPITASGLEMLPHMDSIMIQRFSLELAKNCTLWNAADKLTISILQNLMNNSGASVKNALNKIFDSSKSKSIAKLLLQIPNITLEFTIKHLEDDNNFEYKIISEQMTLEVVIPPDTTYLLLLNIERKGGNLNVISQNFSKQKDESWFYIICEHDHLIEFQRFSFRSNKYYQNQFTTPSARGVYTYVIYLLSDSYIGLDQKLFFKVWVR</sequence>
<dbReference type="SUPFAM" id="SSF52540">
    <property type="entry name" value="P-loop containing nucleoside triphosphate hydrolases"/>
    <property type="match status" value="4"/>
</dbReference>
<dbReference type="PROSITE" id="PS51192">
    <property type="entry name" value="HELICASE_ATP_BIND_1"/>
    <property type="match status" value="2"/>
</dbReference>
<name>A0AAW1V1T5_9CUCU</name>
<dbReference type="InterPro" id="IPR027417">
    <property type="entry name" value="P-loop_NTPase"/>
</dbReference>
<dbReference type="SMART" id="SM00973">
    <property type="entry name" value="Sec63"/>
    <property type="match status" value="2"/>
</dbReference>
<keyword evidence="1" id="KW-0547">Nucleotide-binding</keyword>
<evidence type="ECO:0000256" key="4">
    <source>
        <dbReference type="ARBA" id="ARBA00022840"/>
    </source>
</evidence>
<gene>
    <name evidence="8" type="ORF">WA026_004497</name>
</gene>
<dbReference type="SMART" id="SM00382">
    <property type="entry name" value="AAA"/>
    <property type="match status" value="2"/>
</dbReference>
<dbReference type="GO" id="GO:0016787">
    <property type="term" value="F:hydrolase activity"/>
    <property type="evidence" value="ECO:0007669"/>
    <property type="project" value="UniProtKB-KW"/>
</dbReference>
<feature type="domain" description="Helicase C-terminal" evidence="7">
    <location>
        <begin position="640"/>
        <end position="846"/>
    </location>
</feature>
<dbReference type="FunFam" id="3.40.50.300:FF:000102">
    <property type="entry name" value="RNA helicase, activating signal cointegrator 1"/>
    <property type="match status" value="1"/>
</dbReference>
<dbReference type="InterPro" id="IPR057842">
    <property type="entry name" value="WH_MER3"/>
</dbReference>
<keyword evidence="3" id="KW-0347">Helicase</keyword>
<evidence type="ECO:0000259" key="6">
    <source>
        <dbReference type="PROSITE" id="PS51192"/>
    </source>
</evidence>
<dbReference type="GO" id="GO:0003676">
    <property type="term" value="F:nucleic acid binding"/>
    <property type="evidence" value="ECO:0007669"/>
    <property type="project" value="InterPro"/>
</dbReference>
<dbReference type="Pfam" id="PF00271">
    <property type="entry name" value="Helicase_C"/>
    <property type="match status" value="2"/>
</dbReference>
<dbReference type="SUPFAM" id="SSF158702">
    <property type="entry name" value="Sec63 N-terminal domain-like"/>
    <property type="match status" value="2"/>
</dbReference>
<protein>
    <recommendedName>
        <fullName evidence="10">Activating signal cointegrator 1 complex subunit 3</fullName>
    </recommendedName>
</protein>
<dbReference type="GO" id="GO:0004386">
    <property type="term" value="F:helicase activity"/>
    <property type="evidence" value="ECO:0007669"/>
    <property type="project" value="UniProtKB-KW"/>
</dbReference>
<dbReference type="Pfam" id="PF02889">
    <property type="entry name" value="Sec63"/>
    <property type="match status" value="2"/>
</dbReference>
<reference evidence="8 9" key="1">
    <citation type="submission" date="2023-03" db="EMBL/GenBank/DDBJ databases">
        <title>Genome insight into feeding habits of ladybird beetles.</title>
        <authorList>
            <person name="Li H.-S."/>
            <person name="Huang Y.-H."/>
            <person name="Pang H."/>
        </authorList>
    </citation>
    <scope>NUCLEOTIDE SEQUENCE [LARGE SCALE GENOMIC DNA]</scope>
    <source>
        <strain evidence="8">SYSU_2023b</strain>
        <tissue evidence="8">Whole body</tissue>
    </source>
</reference>
<keyword evidence="4" id="KW-0067">ATP-binding</keyword>
<evidence type="ECO:0000256" key="5">
    <source>
        <dbReference type="SAM" id="Coils"/>
    </source>
</evidence>
<dbReference type="Gene3D" id="2.60.40.150">
    <property type="entry name" value="C2 domain"/>
    <property type="match status" value="2"/>
</dbReference>
<dbReference type="GO" id="GO:0005524">
    <property type="term" value="F:ATP binding"/>
    <property type="evidence" value="ECO:0007669"/>
    <property type="project" value="UniProtKB-KW"/>
</dbReference>
<keyword evidence="2" id="KW-0378">Hydrolase</keyword>
<feature type="domain" description="Helicase C-terminal" evidence="7">
    <location>
        <begin position="1463"/>
        <end position="1658"/>
    </location>
</feature>
<evidence type="ECO:0000256" key="2">
    <source>
        <dbReference type="ARBA" id="ARBA00022801"/>
    </source>
</evidence>
<comment type="caution">
    <text evidence="8">The sequence shown here is derived from an EMBL/GenBank/DDBJ whole genome shotgun (WGS) entry which is preliminary data.</text>
</comment>
<dbReference type="InterPro" id="IPR036390">
    <property type="entry name" value="WH_DNA-bd_sf"/>
</dbReference>
<dbReference type="CDD" id="cd18795">
    <property type="entry name" value="SF2_C_Ski2"/>
    <property type="match status" value="2"/>
</dbReference>
<dbReference type="FunFam" id="3.40.50.300:FF:000062">
    <property type="entry name" value="U5 small nuclear ribonucleoprotein helicase"/>
    <property type="match status" value="1"/>
</dbReference>
<organism evidence="8 9">
    <name type="scientific">Henosepilachna vigintioctopunctata</name>
    <dbReference type="NCBI Taxonomy" id="420089"/>
    <lineage>
        <taxon>Eukaryota</taxon>
        <taxon>Metazoa</taxon>
        <taxon>Ecdysozoa</taxon>
        <taxon>Arthropoda</taxon>
        <taxon>Hexapoda</taxon>
        <taxon>Insecta</taxon>
        <taxon>Pterygota</taxon>
        <taxon>Neoptera</taxon>
        <taxon>Endopterygota</taxon>
        <taxon>Coleoptera</taxon>
        <taxon>Polyphaga</taxon>
        <taxon>Cucujiformia</taxon>
        <taxon>Coccinelloidea</taxon>
        <taxon>Coccinellidae</taxon>
        <taxon>Epilachninae</taxon>
        <taxon>Epilachnini</taxon>
        <taxon>Henosepilachna</taxon>
    </lineage>
</organism>
<evidence type="ECO:0008006" key="10">
    <source>
        <dbReference type="Google" id="ProtNLM"/>
    </source>
</evidence>
<evidence type="ECO:0000259" key="7">
    <source>
        <dbReference type="PROSITE" id="PS51194"/>
    </source>
</evidence>
<dbReference type="PROSITE" id="PS51194">
    <property type="entry name" value="HELICASE_CTER"/>
    <property type="match status" value="2"/>
</dbReference>
<dbReference type="EMBL" id="JARQZJ010000122">
    <property type="protein sequence ID" value="KAK9889219.1"/>
    <property type="molecule type" value="Genomic_DNA"/>
</dbReference>